<dbReference type="AlphaFoldDB" id="A0A2S9INN6"/>
<gene>
    <name evidence="3" type="ORF">C5748_18500</name>
</gene>
<reference evidence="3 4" key="1">
    <citation type="submission" date="2018-02" db="EMBL/GenBank/DDBJ databases">
        <title>The draft genome of Phyllobacterium sp. 1N-3.</title>
        <authorList>
            <person name="Liu L."/>
            <person name="Li L."/>
            <person name="Zhang X."/>
            <person name="Wang T."/>
            <person name="Liang L."/>
        </authorList>
    </citation>
    <scope>NUCLEOTIDE SEQUENCE [LARGE SCALE GENOMIC DNA]</scope>
    <source>
        <strain evidence="3 4">1N-3</strain>
    </source>
</reference>
<sequence length="875" mass="94802">MKYIIAVLFALLASPAAADPVSIVVGIGSAASWLFGGTVLANIVLGGLAAAAQYALTAAFAKKPVAQASKTETQYGENLAREVGMGTYGTMGHHIYRNAFGKGNRMVQDVFNVSSFRTLGINRVQYNGKWMNLDGVDTAWGRKVLGIENGAEIWVRHYTGRMDQVADQQLIDNANPPGRWTSDHRGAGISYVIVTSRMEADNLTSPPSLMFEVRGAPLYDPRKDTTVGGSGAHRWNNQDTWEYSDNNAVMMYNLERGIYNGTELMVGRGAAASSLPLSEWFTAMNICDEPMVDGSKRYTAALIASSGDGVTHDSNMTPLREGCAGSWVEAVTGEYPIVGANQAVVTTFTDDDINFSKPFSLSLYRPTSELVNTVAGTYVSPEAFYETVPLATRIDAIALAQDGERKASKVSYTAVVDHRVGDRLADIAIRASRYQANANLCIHPKFLEIKVGQWISWQSDRYNFTKSFQVLTKSLGALGADGTRDVTVTLQEVGNGIFDPTAYETNPPVPTPVGDPDYLAEVQNFQVIPNKIIGSTGQELPGARLVWDPITDLSVAGVDIQYVPVSDVTQVFTHYATTDVTVVQLVEGLTSATDWETRTRLRVASGTRPVAWSAWKPFTTLDTGGDDSPVDYEDLANDLKGYVNWIGPELRELIRQAQELSALVGSNHNSNYEDRQLIRRELASTYGQATAKFEEEIYAATGPGSAIVQQLVTFGTELRTAENQIAANANITNLLQTRVDGIGDDVTAISNAVLDLNASKDGTLAGATFRMETVAAQAGYTSRIAMYGRVGSNDTWKQAGLFIDINSTTSRVSILADQFVISDGSNVVAPFVIQNGVLYAQNMVLDNLIVSQIRSTNSKLIMRGSGNLADLRVFT</sequence>
<feature type="chain" id="PRO_5015436246" description="Tip attachment protein J domain-containing protein" evidence="1">
    <location>
        <begin position="19"/>
        <end position="875"/>
    </location>
</feature>
<dbReference type="InterPro" id="IPR032876">
    <property type="entry name" value="J_dom"/>
</dbReference>
<evidence type="ECO:0000313" key="3">
    <source>
        <dbReference type="EMBL" id="PRD42139.1"/>
    </source>
</evidence>
<feature type="domain" description="Tip attachment protein J" evidence="2">
    <location>
        <begin position="333"/>
        <end position="460"/>
    </location>
</feature>
<protein>
    <recommendedName>
        <fullName evidence="2">Tip attachment protein J domain-containing protein</fullName>
    </recommendedName>
</protein>
<dbReference type="EMBL" id="PVBR01000014">
    <property type="protein sequence ID" value="PRD42139.1"/>
    <property type="molecule type" value="Genomic_DNA"/>
</dbReference>
<keyword evidence="1" id="KW-0732">Signal</keyword>
<dbReference type="Proteomes" id="UP000239434">
    <property type="component" value="Unassembled WGS sequence"/>
</dbReference>
<evidence type="ECO:0000256" key="1">
    <source>
        <dbReference type="SAM" id="SignalP"/>
    </source>
</evidence>
<dbReference type="Pfam" id="PF13550">
    <property type="entry name" value="Phage-tail_3"/>
    <property type="match status" value="1"/>
</dbReference>
<comment type="caution">
    <text evidence="3">The sequence shown here is derived from an EMBL/GenBank/DDBJ whole genome shotgun (WGS) entry which is preliminary data.</text>
</comment>
<feature type="signal peptide" evidence="1">
    <location>
        <begin position="1"/>
        <end position="18"/>
    </location>
</feature>
<organism evidence="3 4">
    <name type="scientific">Phyllobacterium phragmitis</name>
    <dbReference type="NCBI Taxonomy" id="2670329"/>
    <lineage>
        <taxon>Bacteria</taxon>
        <taxon>Pseudomonadati</taxon>
        <taxon>Pseudomonadota</taxon>
        <taxon>Alphaproteobacteria</taxon>
        <taxon>Hyphomicrobiales</taxon>
        <taxon>Phyllobacteriaceae</taxon>
        <taxon>Phyllobacterium</taxon>
    </lineage>
</organism>
<proteinExistence type="predicted"/>
<evidence type="ECO:0000313" key="4">
    <source>
        <dbReference type="Proteomes" id="UP000239434"/>
    </source>
</evidence>
<accession>A0A2S9INN6</accession>
<name>A0A2S9INN6_9HYPH</name>
<keyword evidence="4" id="KW-1185">Reference proteome</keyword>
<evidence type="ECO:0000259" key="2">
    <source>
        <dbReference type="Pfam" id="PF13550"/>
    </source>
</evidence>